<dbReference type="InterPro" id="IPR016181">
    <property type="entry name" value="Acyl_CoA_acyltransferase"/>
</dbReference>
<dbReference type="Proteomes" id="UP001222325">
    <property type="component" value="Unassembled WGS sequence"/>
</dbReference>
<name>A0AAD6UKR9_9AGAR</name>
<dbReference type="EMBL" id="JARJCN010000002">
    <property type="protein sequence ID" value="KAJ7103482.1"/>
    <property type="molecule type" value="Genomic_DNA"/>
</dbReference>
<keyword evidence="2" id="KW-1133">Transmembrane helix</keyword>
<dbReference type="InterPro" id="IPR000182">
    <property type="entry name" value="GNAT_dom"/>
</dbReference>
<accession>A0AAD6UKR9</accession>
<protein>
    <recommendedName>
        <fullName evidence="3">N-acetyltransferase domain-containing protein</fullName>
    </recommendedName>
</protein>
<organism evidence="4 5">
    <name type="scientific">Mycena belliarum</name>
    <dbReference type="NCBI Taxonomy" id="1033014"/>
    <lineage>
        <taxon>Eukaryota</taxon>
        <taxon>Fungi</taxon>
        <taxon>Dikarya</taxon>
        <taxon>Basidiomycota</taxon>
        <taxon>Agaricomycotina</taxon>
        <taxon>Agaricomycetes</taxon>
        <taxon>Agaricomycetidae</taxon>
        <taxon>Agaricales</taxon>
        <taxon>Marasmiineae</taxon>
        <taxon>Mycenaceae</taxon>
        <taxon>Mycena</taxon>
    </lineage>
</organism>
<dbReference type="AlphaFoldDB" id="A0AAD6UKR9"/>
<dbReference type="PANTHER" id="PTHR13947:SF37">
    <property type="entry name" value="LD18367P"/>
    <property type="match status" value="1"/>
</dbReference>
<dbReference type="Gene3D" id="3.40.630.30">
    <property type="match status" value="1"/>
</dbReference>
<dbReference type="PROSITE" id="PS51186">
    <property type="entry name" value="GNAT"/>
    <property type="match status" value="1"/>
</dbReference>
<evidence type="ECO:0000313" key="4">
    <source>
        <dbReference type="EMBL" id="KAJ7103482.1"/>
    </source>
</evidence>
<feature type="domain" description="N-acetyltransferase" evidence="3">
    <location>
        <begin position="87"/>
        <end position="248"/>
    </location>
</feature>
<dbReference type="GO" id="GO:0008080">
    <property type="term" value="F:N-acetyltransferase activity"/>
    <property type="evidence" value="ECO:0007669"/>
    <property type="project" value="InterPro"/>
</dbReference>
<proteinExistence type="predicted"/>
<gene>
    <name evidence="4" type="ORF">B0H15DRAFT_215549</name>
</gene>
<dbReference type="SUPFAM" id="SSF55729">
    <property type="entry name" value="Acyl-CoA N-acyltransferases (Nat)"/>
    <property type="match status" value="1"/>
</dbReference>
<reference evidence="4" key="1">
    <citation type="submission" date="2023-03" db="EMBL/GenBank/DDBJ databases">
        <title>Massive genome expansion in bonnet fungi (Mycena s.s.) driven by repeated elements and novel gene families across ecological guilds.</title>
        <authorList>
            <consortium name="Lawrence Berkeley National Laboratory"/>
            <person name="Harder C.B."/>
            <person name="Miyauchi S."/>
            <person name="Viragh M."/>
            <person name="Kuo A."/>
            <person name="Thoen E."/>
            <person name="Andreopoulos B."/>
            <person name="Lu D."/>
            <person name="Skrede I."/>
            <person name="Drula E."/>
            <person name="Henrissat B."/>
            <person name="Morin E."/>
            <person name="Kohler A."/>
            <person name="Barry K."/>
            <person name="LaButti K."/>
            <person name="Morin E."/>
            <person name="Salamov A."/>
            <person name="Lipzen A."/>
            <person name="Mereny Z."/>
            <person name="Hegedus B."/>
            <person name="Baldrian P."/>
            <person name="Stursova M."/>
            <person name="Weitz H."/>
            <person name="Taylor A."/>
            <person name="Grigoriev I.V."/>
            <person name="Nagy L.G."/>
            <person name="Martin F."/>
            <person name="Kauserud H."/>
        </authorList>
    </citation>
    <scope>NUCLEOTIDE SEQUENCE</scope>
    <source>
        <strain evidence="4">CBHHK173m</strain>
    </source>
</reference>
<evidence type="ECO:0000256" key="1">
    <source>
        <dbReference type="ARBA" id="ARBA00022679"/>
    </source>
</evidence>
<feature type="transmembrane region" description="Helical" evidence="2">
    <location>
        <begin position="69"/>
        <end position="92"/>
    </location>
</feature>
<evidence type="ECO:0000259" key="3">
    <source>
        <dbReference type="PROSITE" id="PS51186"/>
    </source>
</evidence>
<feature type="transmembrane region" description="Helical" evidence="2">
    <location>
        <begin position="40"/>
        <end position="63"/>
    </location>
</feature>
<dbReference type="InterPro" id="IPR050769">
    <property type="entry name" value="NAT_camello-type"/>
</dbReference>
<comment type="caution">
    <text evidence="4">The sequence shown here is derived from an EMBL/GenBank/DDBJ whole genome shotgun (WGS) entry which is preliminary data.</text>
</comment>
<keyword evidence="2" id="KW-0812">Transmembrane</keyword>
<keyword evidence="1" id="KW-0808">Transferase</keyword>
<evidence type="ECO:0000256" key="2">
    <source>
        <dbReference type="SAM" id="Phobius"/>
    </source>
</evidence>
<dbReference type="PANTHER" id="PTHR13947">
    <property type="entry name" value="GNAT FAMILY N-ACETYLTRANSFERASE"/>
    <property type="match status" value="1"/>
</dbReference>
<evidence type="ECO:0000313" key="5">
    <source>
        <dbReference type="Proteomes" id="UP001222325"/>
    </source>
</evidence>
<sequence>MAEALPTATIRPLQKEDEKLAHFMVAKASMESLAAANRRAYYHPLVLSIWIGLSCVFIEYMQWWPNPRVGFVTFLSPLPAFASVLVPVMFFIDWINRPYFEKLTQDVLRAPGMKHIQDYYSRSPASGFWIMEYGDRFVGLVAIDASVQDASNGNRKAATSQTATLRHFYVQEPYPAAGVQDDLLSHALDHCLNAKPAIVQEVNAQDSPLVPYARKSMKEAGFTLAKETGRVGLFRWRLGMCTLRRDVWEQARKAVTD</sequence>
<keyword evidence="5" id="KW-1185">Reference proteome</keyword>
<keyword evidence="2" id="KW-0472">Membrane</keyword>